<comment type="caution">
    <text evidence="1">The sequence shown here is derived from an EMBL/GenBank/DDBJ whole genome shotgun (WGS) entry which is preliminary data.</text>
</comment>
<dbReference type="SUPFAM" id="SSF143410">
    <property type="entry name" value="DOPA-like"/>
    <property type="match status" value="1"/>
</dbReference>
<dbReference type="PANTHER" id="PTHR36423">
    <property type="entry name" value="AFR070WP"/>
    <property type="match status" value="1"/>
</dbReference>
<dbReference type="Proteomes" id="UP000717364">
    <property type="component" value="Unassembled WGS sequence"/>
</dbReference>
<dbReference type="PIRSF" id="PIRSF028139">
    <property type="entry name" value="DOPA-diox_rel_Mll2280"/>
    <property type="match status" value="1"/>
</dbReference>
<evidence type="ECO:0000313" key="1">
    <source>
        <dbReference type="EMBL" id="MBT9314846.1"/>
    </source>
</evidence>
<dbReference type="InterPro" id="IPR014980">
    <property type="entry name" value="DOPA_dioxygen"/>
</dbReference>
<keyword evidence="2" id="KW-1185">Reference proteome</keyword>
<dbReference type="AlphaFoldDB" id="A0A947GL72"/>
<protein>
    <submittedName>
        <fullName evidence="1">DOPA 4,5-dioxygenase family protein</fullName>
    </submittedName>
</protein>
<reference evidence="1" key="1">
    <citation type="submission" date="2020-11" db="EMBL/GenBank/DDBJ databases">
        <authorList>
            <person name="Konstantinou D."/>
            <person name="Gkelis S."/>
            <person name="Popin R."/>
            <person name="Fewer D."/>
            <person name="Sivonen K."/>
        </authorList>
    </citation>
    <scope>NUCLEOTIDE SEQUENCE</scope>
    <source>
        <strain evidence="1">TAU-MAC 1115</strain>
    </source>
</reference>
<dbReference type="Pfam" id="PF08883">
    <property type="entry name" value="DOPA_dioxygen"/>
    <property type="match status" value="1"/>
</dbReference>
<evidence type="ECO:0000313" key="2">
    <source>
        <dbReference type="Proteomes" id="UP000717364"/>
    </source>
</evidence>
<gene>
    <name evidence="1" type="ORF">IXB50_05360</name>
</gene>
<dbReference type="PANTHER" id="PTHR36423:SF2">
    <property type="entry name" value="AFR070WP"/>
    <property type="match status" value="1"/>
</dbReference>
<proteinExistence type="predicted"/>
<dbReference type="RefSeq" id="WP_215607918.1">
    <property type="nucleotide sequence ID" value="NZ_JADOES010000007.1"/>
</dbReference>
<accession>A0A947GL72</accession>
<dbReference type="InterPro" id="IPR023389">
    <property type="entry name" value="DOPA-like_sf"/>
</dbReference>
<name>A0A947GL72_9CYAN</name>
<reference evidence="1" key="2">
    <citation type="journal article" date="2021" name="Mar. Drugs">
        <title>Genome Reduction and Secondary Metabolism of the Marine Sponge-Associated Cyanobacterium Leptothoe.</title>
        <authorList>
            <person name="Konstantinou D."/>
            <person name="Popin R.V."/>
            <person name="Fewer D.P."/>
            <person name="Sivonen K."/>
            <person name="Gkelis S."/>
        </authorList>
    </citation>
    <scope>NUCLEOTIDE SEQUENCE</scope>
    <source>
        <strain evidence="1">TAU-MAC 1115</strain>
    </source>
</reference>
<sequence length="113" mass="12687">MTKRPTNSYDQYHAHVYFDGNSTEKASSLCQKAGELFGVKVGRVHQKPVGPHPCRSCQLAFDKSQFDRLIPWLENNRGEFTVLVHGLTGNDLADHTEHAAWLGDPVPLNLLIF</sequence>
<dbReference type="EMBL" id="JADOES010000007">
    <property type="protein sequence ID" value="MBT9314846.1"/>
    <property type="molecule type" value="Genomic_DNA"/>
</dbReference>
<dbReference type="Gene3D" id="3.30.70.1240">
    <property type="entry name" value="DOPA-like domains"/>
    <property type="match status" value="1"/>
</dbReference>
<organism evidence="1 2">
    <name type="scientific">Leptothoe spongobia TAU-MAC 1115</name>
    <dbReference type="NCBI Taxonomy" id="1967444"/>
    <lineage>
        <taxon>Bacteria</taxon>
        <taxon>Bacillati</taxon>
        <taxon>Cyanobacteriota</taxon>
        <taxon>Cyanophyceae</taxon>
        <taxon>Nodosilineales</taxon>
        <taxon>Cymatolegaceae</taxon>
        <taxon>Leptothoe</taxon>
        <taxon>Leptothoe spongobia</taxon>
    </lineage>
</organism>